<evidence type="ECO:0000256" key="10">
    <source>
        <dbReference type="ARBA" id="ARBA00041975"/>
    </source>
</evidence>
<evidence type="ECO:0000259" key="12">
    <source>
        <dbReference type="Pfam" id="PF00849"/>
    </source>
</evidence>
<evidence type="ECO:0000313" key="13">
    <source>
        <dbReference type="EMBL" id="MDM5263896.1"/>
    </source>
</evidence>
<evidence type="ECO:0000256" key="8">
    <source>
        <dbReference type="ARBA" id="ARBA00040675"/>
    </source>
</evidence>
<keyword evidence="2 13" id="KW-0413">Isomerase</keyword>
<dbReference type="SUPFAM" id="SSF55120">
    <property type="entry name" value="Pseudouridine synthase"/>
    <property type="match status" value="1"/>
</dbReference>
<dbReference type="EMBL" id="JAQIBC010000003">
    <property type="protein sequence ID" value="MDM5263896.1"/>
    <property type="molecule type" value="Genomic_DNA"/>
</dbReference>
<dbReference type="RefSeq" id="WP_289401835.1">
    <property type="nucleotide sequence ID" value="NZ_JAQIBC010000003.1"/>
</dbReference>
<comment type="catalytic activity">
    <reaction evidence="5">
        <text>uridine(65) in tRNA = pseudouridine(65) in tRNA</text>
        <dbReference type="Rhea" id="RHEA:42536"/>
        <dbReference type="Rhea" id="RHEA-COMP:10103"/>
        <dbReference type="Rhea" id="RHEA-COMP:10104"/>
        <dbReference type="ChEBI" id="CHEBI:65314"/>
        <dbReference type="ChEBI" id="CHEBI:65315"/>
        <dbReference type="EC" id="5.4.99.26"/>
    </reaction>
</comment>
<proteinExistence type="predicted"/>
<dbReference type="GO" id="GO:0160149">
    <property type="term" value="F:tRNA pseudouridine(65) synthase activity"/>
    <property type="evidence" value="ECO:0007669"/>
    <property type="project" value="UniProtKB-EC"/>
</dbReference>
<dbReference type="PANTHER" id="PTHR21600">
    <property type="entry name" value="MITOCHONDRIAL RNA PSEUDOURIDINE SYNTHASE"/>
    <property type="match status" value="1"/>
</dbReference>
<keyword evidence="1" id="KW-0819">tRNA processing</keyword>
<comment type="caution">
    <text evidence="13">The sequence shown here is derived from an EMBL/GenBank/DDBJ whole genome shotgun (WGS) entry which is preliminary data.</text>
</comment>
<protein>
    <recommendedName>
        <fullName evidence="8">tRNA pseudouridine synthase C</fullName>
        <ecNumber evidence="7">5.4.99.26</ecNumber>
    </recommendedName>
    <alternativeName>
        <fullName evidence="3">RNA pseudouridylate synthase</fullName>
    </alternativeName>
    <alternativeName>
        <fullName evidence="4">RNA-uridine isomerase</fullName>
    </alternativeName>
    <alternativeName>
        <fullName evidence="10">tRNA pseudouridine(65) synthase</fullName>
    </alternativeName>
    <alternativeName>
        <fullName evidence="11">tRNA pseudouridylate synthase C</fullName>
    </alternativeName>
    <alternativeName>
        <fullName evidence="9">tRNA-uridine isomerase C</fullName>
    </alternativeName>
</protein>
<evidence type="ECO:0000256" key="1">
    <source>
        <dbReference type="ARBA" id="ARBA00022694"/>
    </source>
</evidence>
<dbReference type="Gene3D" id="3.30.2350.10">
    <property type="entry name" value="Pseudouridine synthase"/>
    <property type="match status" value="1"/>
</dbReference>
<dbReference type="InterPro" id="IPR006224">
    <property type="entry name" value="PsdUridine_synth_RluA-like_CS"/>
</dbReference>
<comment type="function">
    <text evidence="6">Responsible for synthesis of pseudouridine from uracil-65 in transfer RNAs.</text>
</comment>
<dbReference type="InterPro" id="IPR020103">
    <property type="entry name" value="PsdUridine_synth_cat_dom_sf"/>
</dbReference>
<gene>
    <name evidence="13" type="primary">truC</name>
    <name evidence="13" type="ORF">PF327_06765</name>
</gene>
<evidence type="ECO:0000256" key="2">
    <source>
        <dbReference type="ARBA" id="ARBA00023235"/>
    </source>
</evidence>
<dbReference type="Proteomes" id="UP001169066">
    <property type="component" value="Unassembled WGS sequence"/>
</dbReference>
<organism evidence="13 14">
    <name type="scientific">Sulfurovum xiamenensis</name>
    <dbReference type="NCBI Taxonomy" id="3019066"/>
    <lineage>
        <taxon>Bacteria</taxon>
        <taxon>Pseudomonadati</taxon>
        <taxon>Campylobacterota</taxon>
        <taxon>Epsilonproteobacteria</taxon>
        <taxon>Campylobacterales</taxon>
        <taxon>Sulfurovaceae</taxon>
        <taxon>Sulfurovum</taxon>
    </lineage>
</organism>
<dbReference type="InterPro" id="IPR006145">
    <property type="entry name" value="PsdUridine_synth_RsuA/RluA"/>
</dbReference>
<evidence type="ECO:0000313" key="14">
    <source>
        <dbReference type="Proteomes" id="UP001169066"/>
    </source>
</evidence>
<name>A0ABT7QS34_9BACT</name>
<evidence type="ECO:0000256" key="4">
    <source>
        <dbReference type="ARBA" id="ARBA00033164"/>
    </source>
</evidence>
<evidence type="ECO:0000256" key="3">
    <source>
        <dbReference type="ARBA" id="ARBA00031870"/>
    </source>
</evidence>
<keyword evidence="14" id="KW-1185">Reference proteome</keyword>
<dbReference type="PROSITE" id="PS01129">
    <property type="entry name" value="PSI_RLU"/>
    <property type="match status" value="1"/>
</dbReference>
<evidence type="ECO:0000256" key="5">
    <source>
        <dbReference type="ARBA" id="ARBA00036607"/>
    </source>
</evidence>
<dbReference type="Pfam" id="PF00849">
    <property type="entry name" value="PseudoU_synth_2"/>
    <property type="match status" value="1"/>
</dbReference>
<dbReference type="InterPro" id="IPR050188">
    <property type="entry name" value="RluA_PseudoU_synthase"/>
</dbReference>
<accession>A0ABT7QS34</accession>
<sequence>MDNVETHPLEILYQDEYLVAINKPSGLLVHKSPIDKHETQFALQLVRDQIGQYVYPVHRLDKPTSGVLLFALDPQIAQTMSLLFRASQVDKEYLAVVRGFTEETSLIDYPLKQMLDTKAQKKQGITKETQEAKTAYERLATIELPFAVSRYPVARYSLVKLLPKTGRKHQLRRHMKHIFHPIIGDTKHGRGEHNTLFREKYTCHRLLLHAYRISFIHPIHQEKLVINASLDDTWQKLFNAFDWEKIVY</sequence>
<evidence type="ECO:0000256" key="6">
    <source>
        <dbReference type="ARBA" id="ARBA00037670"/>
    </source>
</evidence>
<dbReference type="NCBIfam" id="NF008321">
    <property type="entry name" value="PRK11112.1"/>
    <property type="match status" value="1"/>
</dbReference>
<dbReference type="EC" id="5.4.99.26" evidence="7"/>
<reference evidence="13" key="1">
    <citation type="submission" date="2023-01" db="EMBL/GenBank/DDBJ databases">
        <title>Sulfurovum sp. XTW-4 genome assembly.</title>
        <authorList>
            <person name="Wang J."/>
        </authorList>
    </citation>
    <scope>NUCLEOTIDE SEQUENCE</scope>
    <source>
        <strain evidence="13">XTW-4</strain>
    </source>
</reference>
<evidence type="ECO:0000256" key="11">
    <source>
        <dbReference type="ARBA" id="ARBA00043049"/>
    </source>
</evidence>
<evidence type="ECO:0000256" key="9">
    <source>
        <dbReference type="ARBA" id="ARBA00041803"/>
    </source>
</evidence>
<evidence type="ECO:0000256" key="7">
    <source>
        <dbReference type="ARBA" id="ARBA00038943"/>
    </source>
</evidence>
<feature type="domain" description="Pseudouridine synthase RsuA/RluA-like" evidence="12">
    <location>
        <begin position="18"/>
        <end position="177"/>
    </location>
</feature>
<dbReference type="PANTHER" id="PTHR21600:SF56">
    <property type="entry name" value="TRNA PSEUDOURIDINE SYNTHASE C"/>
    <property type="match status" value="1"/>
</dbReference>